<sequence length="91" mass="10071">MTSGNIATDNDMELNFEITDQDGRDATQDSLTEEAKFLLTTHKPTRADIFQKERTPSDYRSNTLTPSTVKRTRSVLSDATPVSAAFSEGDL</sequence>
<protein>
    <submittedName>
        <fullName evidence="1">Uncharacterized protein</fullName>
    </submittedName>
</protein>
<comment type="caution">
    <text evidence="1">The sequence shown here is derived from an EMBL/GenBank/DDBJ whole genome shotgun (WGS) entry which is preliminary data.</text>
</comment>
<dbReference type="Proteomes" id="UP000004810">
    <property type="component" value="Unassembled WGS sequence"/>
</dbReference>
<evidence type="ECO:0000313" key="1">
    <source>
        <dbReference type="EMBL" id="EJW78084.1"/>
    </source>
</evidence>
<reference evidence="2" key="1">
    <citation type="submission" date="2012-08" db="EMBL/GenBank/DDBJ databases">
        <title>The Genome Sequence of Wuchereria bancrofti.</title>
        <authorList>
            <person name="Nutman T.B."/>
            <person name="Fink D.L."/>
            <person name="Russ C."/>
            <person name="Young S."/>
            <person name="Zeng Q."/>
            <person name="Koehrsen M."/>
            <person name="Alvarado L."/>
            <person name="Berlin A."/>
            <person name="Chapman S.B."/>
            <person name="Chen Z."/>
            <person name="Freedman E."/>
            <person name="Gellesch M."/>
            <person name="Goldberg J."/>
            <person name="Griggs A."/>
            <person name="Gujja S."/>
            <person name="Heilman E.R."/>
            <person name="Heiman D."/>
            <person name="Hepburn T."/>
            <person name="Howarth C."/>
            <person name="Jen D."/>
            <person name="Larson L."/>
            <person name="Lewis B."/>
            <person name="Mehta T."/>
            <person name="Park D."/>
            <person name="Pearson M."/>
            <person name="Roberts A."/>
            <person name="Saif S."/>
            <person name="Shea T."/>
            <person name="Shenoy N."/>
            <person name="Sisk P."/>
            <person name="Stolte C."/>
            <person name="Sykes S."/>
            <person name="Walk T."/>
            <person name="White J."/>
            <person name="Yandava C."/>
            <person name="Haas B."/>
            <person name="Henn M.R."/>
            <person name="Nusbaum C."/>
            <person name="Birren B."/>
        </authorList>
    </citation>
    <scope>NUCLEOTIDE SEQUENCE [LARGE SCALE GENOMIC DNA]</scope>
    <source>
        <strain evidence="2">NA</strain>
    </source>
</reference>
<dbReference type="AlphaFoldDB" id="J9ES66"/>
<name>J9ES66_WUCBA</name>
<organism evidence="1 2">
    <name type="scientific">Wuchereria bancrofti</name>
    <dbReference type="NCBI Taxonomy" id="6293"/>
    <lineage>
        <taxon>Eukaryota</taxon>
        <taxon>Metazoa</taxon>
        <taxon>Ecdysozoa</taxon>
        <taxon>Nematoda</taxon>
        <taxon>Chromadorea</taxon>
        <taxon>Rhabditida</taxon>
        <taxon>Spirurina</taxon>
        <taxon>Spiruromorpha</taxon>
        <taxon>Filarioidea</taxon>
        <taxon>Onchocercidae</taxon>
        <taxon>Wuchereria</taxon>
    </lineage>
</organism>
<gene>
    <name evidence="1" type="ORF">WUBG_11008</name>
</gene>
<proteinExistence type="predicted"/>
<dbReference type="EMBL" id="ADBV01006996">
    <property type="protein sequence ID" value="EJW78084.1"/>
    <property type="molecule type" value="Genomic_DNA"/>
</dbReference>
<evidence type="ECO:0000313" key="2">
    <source>
        <dbReference type="Proteomes" id="UP000004810"/>
    </source>
</evidence>
<accession>J9ES66</accession>